<evidence type="ECO:0000313" key="4">
    <source>
        <dbReference type="EMBL" id="KAK7471600.1"/>
    </source>
</evidence>
<dbReference type="PROSITE" id="PS50082">
    <property type="entry name" value="WD_REPEATS_2"/>
    <property type="match status" value="2"/>
</dbReference>
<dbReference type="Pfam" id="PF00400">
    <property type="entry name" value="WD40"/>
    <property type="match status" value="2"/>
</dbReference>
<name>A0ABD0JDJ7_9CAEN</name>
<dbReference type="SUPFAM" id="SSF50978">
    <property type="entry name" value="WD40 repeat-like"/>
    <property type="match status" value="1"/>
</dbReference>
<feature type="region of interest" description="Disordered" evidence="2">
    <location>
        <begin position="377"/>
        <end position="442"/>
    </location>
</feature>
<dbReference type="InterPro" id="IPR042508">
    <property type="entry name" value="FBXW5"/>
</dbReference>
<dbReference type="Gene3D" id="1.20.1280.50">
    <property type="match status" value="1"/>
</dbReference>
<feature type="compositionally biased region" description="Polar residues" evidence="2">
    <location>
        <begin position="298"/>
        <end position="315"/>
    </location>
</feature>
<protein>
    <recommendedName>
        <fullName evidence="3">F-box domain-containing protein</fullName>
    </recommendedName>
</protein>
<keyword evidence="5" id="KW-1185">Reference proteome</keyword>
<reference evidence="4 5" key="1">
    <citation type="journal article" date="2023" name="Sci. Data">
        <title>Genome assembly of the Korean intertidal mud-creeper Batillaria attramentaria.</title>
        <authorList>
            <person name="Patra A.K."/>
            <person name="Ho P.T."/>
            <person name="Jun S."/>
            <person name="Lee S.J."/>
            <person name="Kim Y."/>
            <person name="Won Y.J."/>
        </authorList>
    </citation>
    <scope>NUCLEOTIDE SEQUENCE [LARGE SCALE GENOMIC DNA]</scope>
    <source>
        <strain evidence="4">Wonlab-2016</strain>
    </source>
</reference>
<evidence type="ECO:0000313" key="5">
    <source>
        <dbReference type="Proteomes" id="UP001519460"/>
    </source>
</evidence>
<dbReference type="SUPFAM" id="SSF81383">
    <property type="entry name" value="F-box domain"/>
    <property type="match status" value="1"/>
</dbReference>
<feature type="repeat" description="WD" evidence="1">
    <location>
        <begin position="701"/>
        <end position="733"/>
    </location>
</feature>
<feature type="region of interest" description="Disordered" evidence="2">
    <location>
        <begin position="459"/>
        <end position="503"/>
    </location>
</feature>
<feature type="compositionally biased region" description="Basic and acidic residues" evidence="2">
    <location>
        <begin position="318"/>
        <end position="335"/>
    </location>
</feature>
<dbReference type="InterPro" id="IPR001680">
    <property type="entry name" value="WD40_rpt"/>
</dbReference>
<dbReference type="AlphaFoldDB" id="A0ABD0JDJ7"/>
<dbReference type="InterPro" id="IPR001810">
    <property type="entry name" value="F-box_dom"/>
</dbReference>
<organism evidence="4 5">
    <name type="scientific">Batillaria attramentaria</name>
    <dbReference type="NCBI Taxonomy" id="370345"/>
    <lineage>
        <taxon>Eukaryota</taxon>
        <taxon>Metazoa</taxon>
        <taxon>Spiralia</taxon>
        <taxon>Lophotrochozoa</taxon>
        <taxon>Mollusca</taxon>
        <taxon>Gastropoda</taxon>
        <taxon>Caenogastropoda</taxon>
        <taxon>Sorbeoconcha</taxon>
        <taxon>Cerithioidea</taxon>
        <taxon>Batillariidae</taxon>
        <taxon>Batillaria</taxon>
    </lineage>
</organism>
<dbReference type="InterPro" id="IPR036047">
    <property type="entry name" value="F-box-like_dom_sf"/>
</dbReference>
<dbReference type="InterPro" id="IPR015943">
    <property type="entry name" value="WD40/YVTN_repeat-like_dom_sf"/>
</dbReference>
<feature type="repeat" description="WD" evidence="1">
    <location>
        <begin position="104"/>
        <end position="136"/>
    </location>
</feature>
<comment type="caution">
    <text evidence="4">The sequence shown here is derived from an EMBL/GenBank/DDBJ whole genome shotgun (WGS) entry which is preliminary data.</text>
</comment>
<sequence length="756" mass="85244">APLEQISEKMAGLCPSNDNLELGDLPDSLLLEVFSFLEAEQLGTVARTCSRFCRVVRDELLWKNLFYRHYKIPLSVPMHPRASSWRGEFERLHDHSPSVLCQVVQQHKDQVLHISFSHNGQMFATSSKDGRIMVWNAEYPCRLRFSANMTKDFSWRYTQYSQFNKSDTLLLVSGVHYGNMNTSGEIAVFDLQAEFEPQCRVVNKPYDVFGTWYDNQHLLSGTLYWTGHLNSISALWLNKASQAVESERESVMMCLYRFQNINASSIRTIMVADCPVPSSSSKGGAVCEKCGKPQFTPRTSLQLRSENRNANNSSVCDDVSRLDVNHHVTNERDGSSSEDSSSEDRRVSGAMEWKTDDEDMDVDDCYYCWSLQEGVGTGDETATSKCDTNNPDEGSSTQPKLSKPRQGRCPFHSPSPPKFPRRRQDCGQGLPRGRSDSAKSATPAESWCRCQKDFSAKSEIDTKHNEEKQKKLSAPVSAIPSCPPSAANPPPQASASTAKDPPLREVASVPCVSGSIDPPSKKPESTEKLLIFTMGEETYTPHLIGIKRMRLQDVLGERAENGELDPAGEVRLLPNVDENLQGMDRPRDDVDHMINMHGHIVGMALSPDHRYLYVNSRQWPQNYSIQKVLEPPPIAQEIDIHVIDLQTLTEVGTIMRSHKAYTPNDECFFLFLDISDRYVASGAEDKHGYLWDRHYGVCLNRFPHDDVVNSVAFNPKDEEMLVTVSDDFKIKIWRSRRWMRDRGLSPATSDSPSPSQ</sequence>
<feature type="non-terminal residue" evidence="4">
    <location>
        <position position="1"/>
    </location>
</feature>
<feature type="compositionally biased region" description="Pro residues" evidence="2">
    <location>
        <begin position="481"/>
        <end position="492"/>
    </location>
</feature>
<dbReference type="EMBL" id="JACVVK020000486">
    <property type="protein sequence ID" value="KAK7471600.1"/>
    <property type="molecule type" value="Genomic_DNA"/>
</dbReference>
<gene>
    <name evidence="4" type="ORF">BaRGS_00035763</name>
</gene>
<feature type="region of interest" description="Disordered" evidence="2">
    <location>
        <begin position="298"/>
        <end position="355"/>
    </location>
</feature>
<dbReference type="SMART" id="SM00320">
    <property type="entry name" value="WD40"/>
    <property type="match status" value="3"/>
</dbReference>
<accession>A0ABD0JDJ7</accession>
<feature type="compositionally biased region" description="Polar residues" evidence="2">
    <location>
        <begin position="380"/>
        <end position="400"/>
    </location>
</feature>
<evidence type="ECO:0000259" key="3">
    <source>
        <dbReference type="PROSITE" id="PS50181"/>
    </source>
</evidence>
<dbReference type="PROSITE" id="PS50181">
    <property type="entry name" value="FBOX"/>
    <property type="match status" value="1"/>
</dbReference>
<keyword evidence="1" id="KW-0853">WD repeat</keyword>
<dbReference type="PROSITE" id="PS50294">
    <property type="entry name" value="WD_REPEATS_REGION"/>
    <property type="match status" value="2"/>
</dbReference>
<evidence type="ECO:0000256" key="2">
    <source>
        <dbReference type="SAM" id="MobiDB-lite"/>
    </source>
</evidence>
<evidence type="ECO:0000256" key="1">
    <source>
        <dbReference type="PROSITE-ProRule" id="PRU00221"/>
    </source>
</evidence>
<dbReference type="Proteomes" id="UP001519460">
    <property type="component" value="Unassembled WGS sequence"/>
</dbReference>
<dbReference type="PANTHER" id="PTHR20995">
    <property type="entry name" value="F-BOX/WD REPEAT-CONTAINING PROTEIN 5"/>
    <property type="match status" value="1"/>
</dbReference>
<feature type="compositionally biased region" description="Basic and acidic residues" evidence="2">
    <location>
        <begin position="459"/>
        <end position="470"/>
    </location>
</feature>
<dbReference type="Pfam" id="PF12937">
    <property type="entry name" value="F-box-like"/>
    <property type="match status" value="1"/>
</dbReference>
<dbReference type="PANTHER" id="PTHR20995:SF17">
    <property type="entry name" value="F-BOX_WD REPEAT-CONTAINING PROTEIN 5"/>
    <property type="match status" value="1"/>
</dbReference>
<dbReference type="Gene3D" id="2.130.10.10">
    <property type="entry name" value="YVTN repeat-like/Quinoprotein amine dehydrogenase"/>
    <property type="match status" value="2"/>
</dbReference>
<dbReference type="InterPro" id="IPR036322">
    <property type="entry name" value="WD40_repeat_dom_sf"/>
</dbReference>
<feature type="domain" description="F-box" evidence="3">
    <location>
        <begin position="19"/>
        <end position="65"/>
    </location>
</feature>
<dbReference type="SMART" id="SM00256">
    <property type="entry name" value="FBOX"/>
    <property type="match status" value="1"/>
</dbReference>
<proteinExistence type="predicted"/>